<sequence>MSGDEHRDLTGRIARILRDDGEDTGLTLAPGRVAQALASLGPAAVPGLIEVLTKTEGFGTPTHWQIVLQALTELRAREAIGPLIGLFGETRETERRMLLLAALGELGGPGDTAVHDLAKARLTDGEESPVLRGTAALCLGRLGDPRATDRLFHVVRDEQDATLRASAVRALTYLWQPPPSTP</sequence>
<dbReference type="EMBL" id="JADOGI010000518">
    <property type="protein sequence ID" value="MBF8194678.1"/>
    <property type="molecule type" value="Genomic_DNA"/>
</dbReference>
<evidence type="ECO:0000313" key="2">
    <source>
        <dbReference type="Proteomes" id="UP000605361"/>
    </source>
</evidence>
<gene>
    <name evidence="1" type="ORF">ITP53_55335</name>
</gene>
<protein>
    <submittedName>
        <fullName evidence="1">HEAT repeat domain-containing protein</fullName>
    </submittedName>
</protein>
<dbReference type="RefSeq" id="WP_195903487.1">
    <property type="nucleotide sequence ID" value="NZ_JADOGI010000518.1"/>
</dbReference>
<reference evidence="1" key="1">
    <citation type="submission" date="2020-11" db="EMBL/GenBank/DDBJ databases">
        <title>Whole-genome analyses of Nonomuraea sp. K274.</title>
        <authorList>
            <person name="Veyisoglu A."/>
        </authorList>
    </citation>
    <scope>NUCLEOTIDE SEQUENCE</scope>
    <source>
        <strain evidence="1">K274</strain>
    </source>
</reference>
<dbReference type="SUPFAM" id="SSF48371">
    <property type="entry name" value="ARM repeat"/>
    <property type="match status" value="1"/>
</dbReference>
<dbReference type="SMART" id="SM00567">
    <property type="entry name" value="EZ_HEAT"/>
    <property type="match status" value="3"/>
</dbReference>
<dbReference type="InterPro" id="IPR004155">
    <property type="entry name" value="PBS_lyase_HEAT"/>
</dbReference>
<dbReference type="Proteomes" id="UP000605361">
    <property type="component" value="Unassembled WGS sequence"/>
</dbReference>
<name>A0A931F7R3_9ACTN</name>
<organism evidence="1 2">
    <name type="scientific">Nonomuraea cypriaca</name>
    <dbReference type="NCBI Taxonomy" id="1187855"/>
    <lineage>
        <taxon>Bacteria</taxon>
        <taxon>Bacillati</taxon>
        <taxon>Actinomycetota</taxon>
        <taxon>Actinomycetes</taxon>
        <taxon>Streptosporangiales</taxon>
        <taxon>Streptosporangiaceae</taxon>
        <taxon>Nonomuraea</taxon>
    </lineage>
</organism>
<proteinExistence type="predicted"/>
<comment type="caution">
    <text evidence="1">The sequence shown here is derived from an EMBL/GenBank/DDBJ whole genome shotgun (WGS) entry which is preliminary data.</text>
</comment>
<dbReference type="Gene3D" id="1.25.10.10">
    <property type="entry name" value="Leucine-rich Repeat Variant"/>
    <property type="match status" value="1"/>
</dbReference>
<accession>A0A931F7R3</accession>
<dbReference type="AlphaFoldDB" id="A0A931F7R3"/>
<dbReference type="InterPro" id="IPR011989">
    <property type="entry name" value="ARM-like"/>
</dbReference>
<dbReference type="InterPro" id="IPR016024">
    <property type="entry name" value="ARM-type_fold"/>
</dbReference>
<evidence type="ECO:0000313" key="1">
    <source>
        <dbReference type="EMBL" id="MBF8194678.1"/>
    </source>
</evidence>
<feature type="non-terminal residue" evidence="1">
    <location>
        <position position="182"/>
    </location>
</feature>
<dbReference type="Pfam" id="PF13646">
    <property type="entry name" value="HEAT_2"/>
    <property type="match status" value="1"/>
</dbReference>
<keyword evidence="2" id="KW-1185">Reference proteome</keyword>